<protein>
    <submittedName>
        <fullName evidence="1">Uncharacterized protein</fullName>
    </submittedName>
</protein>
<keyword evidence="2" id="KW-1185">Reference proteome</keyword>
<organism evidence="1 2">
    <name type="scientific">Hypothenemus hampei</name>
    <name type="common">Coffee berry borer</name>
    <dbReference type="NCBI Taxonomy" id="57062"/>
    <lineage>
        <taxon>Eukaryota</taxon>
        <taxon>Metazoa</taxon>
        <taxon>Ecdysozoa</taxon>
        <taxon>Arthropoda</taxon>
        <taxon>Hexapoda</taxon>
        <taxon>Insecta</taxon>
        <taxon>Pterygota</taxon>
        <taxon>Neoptera</taxon>
        <taxon>Endopterygota</taxon>
        <taxon>Coleoptera</taxon>
        <taxon>Polyphaga</taxon>
        <taxon>Cucujiformia</taxon>
        <taxon>Curculionidae</taxon>
        <taxon>Scolytinae</taxon>
        <taxon>Hypothenemus</taxon>
    </lineage>
</organism>
<name>A0ABD1EU72_HYPHA</name>
<proteinExistence type="predicted"/>
<dbReference type="AlphaFoldDB" id="A0ABD1EU72"/>
<accession>A0ABD1EU72</accession>
<gene>
    <name evidence="1" type="ORF">ABEB36_007472</name>
</gene>
<evidence type="ECO:0000313" key="1">
    <source>
        <dbReference type="EMBL" id="KAL1502306.1"/>
    </source>
</evidence>
<evidence type="ECO:0000313" key="2">
    <source>
        <dbReference type="Proteomes" id="UP001566132"/>
    </source>
</evidence>
<reference evidence="1 2" key="1">
    <citation type="submission" date="2024-05" db="EMBL/GenBank/DDBJ databases">
        <title>Genetic variation in Jamaican populations of the coffee berry borer (Hypothenemus hampei).</title>
        <authorList>
            <person name="Errbii M."/>
            <person name="Myrie A."/>
        </authorList>
    </citation>
    <scope>NUCLEOTIDE SEQUENCE [LARGE SCALE GENOMIC DNA]</scope>
    <source>
        <strain evidence="1">JA-Hopewell-2020-01-JO</strain>
        <tissue evidence="1">Whole body</tissue>
    </source>
</reference>
<sequence>MRCFVIKKSNANEFVRLLGHRVKYQFCPIPLNPVNNEKDELLINVYKDARDLILRDGTGLKTKHVSTIIDGTSEFNFRIPLNVLFVMFADYTNGILSKQKIKIGRSRNDDNYYIIKEGKKKLAMSLHNATLRSTYYVVWANQQPVAVLPPLLKPISILAIGQREDILDASNIAQDSGD</sequence>
<comment type="caution">
    <text evidence="1">The sequence shown here is derived from an EMBL/GenBank/DDBJ whole genome shotgun (WGS) entry which is preliminary data.</text>
</comment>
<dbReference type="Proteomes" id="UP001566132">
    <property type="component" value="Unassembled WGS sequence"/>
</dbReference>
<dbReference type="EMBL" id="JBDJPC010000005">
    <property type="protein sequence ID" value="KAL1502306.1"/>
    <property type="molecule type" value="Genomic_DNA"/>
</dbReference>